<evidence type="ECO:0000259" key="2">
    <source>
        <dbReference type="Pfam" id="PF06580"/>
    </source>
</evidence>
<dbReference type="Pfam" id="PF06580">
    <property type="entry name" value="His_kinase"/>
    <property type="match status" value="1"/>
</dbReference>
<feature type="transmembrane region" description="Helical" evidence="1">
    <location>
        <begin position="77"/>
        <end position="95"/>
    </location>
</feature>
<dbReference type="eggNOG" id="COG2972">
    <property type="taxonomic scope" value="Bacteria"/>
</dbReference>
<evidence type="ECO:0000256" key="1">
    <source>
        <dbReference type="SAM" id="Phobius"/>
    </source>
</evidence>
<dbReference type="InterPro" id="IPR010559">
    <property type="entry name" value="Sig_transdc_His_kin_internal"/>
</dbReference>
<evidence type="ECO:0000313" key="3">
    <source>
        <dbReference type="EMBL" id="CCH51639.1"/>
    </source>
</evidence>
<keyword evidence="4" id="KW-1185">Reference proteome</keyword>
<keyword evidence="3" id="KW-0808">Transferase</keyword>
<dbReference type="EC" id="2.7.13.3" evidence="3"/>
<dbReference type="Proteomes" id="UP000009309">
    <property type="component" value="Unassembled WGS sequence"/>
</dbReference>
<feature type="transmembrane region" description="Helical" evidence="1">
    <location>
        <begin position="12"/>
        <end position="30"/>
    </location>
</feature>
<dbReference type="InterPro" id="IPR050640">
    <property type="entry name" value="Bact_2-comp_sensor_kinase"/>
</dbReference>
<dbReference type="GO" id="GO:0000155">
    <property type="term" value="F:phosphorelay sensor kinase activity"/>
    <property type="evidence" value="ECO:0007669"/>
    <property type="project" value="InterPro"/>
</dbReference>
<sequence length="373" mass="42401">MPGYSVRRNVTFLMHLLMWGVFGFAFFVFQPLNASVNFPTGFWIRQGIFFTTLVGAFYLNVQVLVPRLLFRDRTATFIAAAVGVVAAVILIFWAVDAWLNLTELMYKAYHPDKPIKRPLPQFRWFQPTLMTTLLVMGVSTSIATVLKWQADAQLRQALEQAKTASELSFLKAQINPHFFFNTLNNIYALTLVDVEAARDALHRLSRMMRYVLYETQAGSTMLSKEIAFVQDYMQLMQLRLTDKVAVTFEQPKPLHDVPIAPMLLLPFVENAFKHGVSSVYDSRIHIGIHQHGNELSMEVRNTVFPEKMPSLEAGSGIGLTNTRRRLDLLYPDKYVLAVEEKTPENEYAVHLKLFLDGQAVPVEQVIATSNVPV</sequence>
<dbReference type="SUPFAM" id="SSF55874">
    <property type="entry name" value="ATPase domain of HSP90 chaperone/DNA topoisomerase II/histidine kinase"/>
    <property type="match status" value="1"/>
</dbReference>
<feature type="transmembrane region" description="Helical" evidence="1">
    <location>
        <begin position="42"/>
        <end position="65"/>
    </location>
</feature>
<dbReference type="InterPro" id="IPR036890">
    <property type="entry name" value="HATPase_C_sf"/>
</dbReference>
<name>I2GCL5_9BACT</name>
<protein>
    <submittedName>
        <fullName evidence="3">Sensor protein lytS</fullName>
        <ecNumber evidence="3">2.7.13.3</ecNumber>
    </submittedName>
</protein>
<gene>
    <name evidence="3" type="ORF">BN8_00578</name>
</gene>
<comment type="caution">
    <text evidence="3">The sequence shown here is derived from an EMBL/GenBank/DDBJ whole genome shotgun (WGS) entry which is preliminary data.</text>
</comment>
<proteinExistence type="predicted"/>
<keyword evidence="1" id="KW-1133">Transmembrane helix</keyword>
<dbReference type="Gene3D" id="3.30.565.10">
    <property type="entry name" value="Histidine kinase-like ATPase, C-terminal domain"/>
    <property type="match status" value="1"/>
</dbReference>
<dbReference type="PANTHER" id="PTHR34220:SF7">
    <property type="entry name" value="SENSOR HISTIDINE KINASE YPDA"/>
    <property type="match status" value="1"/>
</dbReference>
<dbReference type="EMBL" id="CAIT01000004">
    <property type="protein sequence ID" value="CCH51639.1"/>
    <property type="molecule type" value="Genomic_DNA"/>
</dbReference>
<keyword evidence="1" id="KW-0472">Membrane</keyword>
<evidence type="ECO:0000313" key="4">
    <source>
        <dbReference type="Proteomes" id="UP000009309"/>
    </source>
</evidence>
<feature type="domain" description="Signal transduction histidine kinase internal region" evidence="2">
    <location>
        <begin position="166"/>
        <end position="243"/>
    </location>
</feature>
<feature type="transmembrane region" description="Helical" evidence="1">
    <location>
        <begin position="124"/>
        <end position="146"/>
    </location>
</feature>
<keyword evidence="1" id="KW-0812">Transmembrane</keyword>
<dbReference type="OrthoDB" id="9792992at2"/>
<dbReference type="STRING" id="1185876.BN8_00578"/>
<dbReference type="PANTHER" id="PTHR34220">
    <property type="entry name" value="SENSOR HISTIDINE KINASE YPDA"/>
    <property type="match status" value="1"/>
</dbReference>
<dbReference type="AlphaFoldDB" id="I2GCL5"/>
<dbReference type="RefSeq" id="WP_009280225.1">
    <property type="nucleotide sequence ID" value="NZ_CAIT01000004.1"/>
</dbReference>
<dbReference type="GO" id="GO:0016020">
    <property type="term" value="C:membrane"/>
    <property type="evidence" value="ECO:0007669"/>
    <property type="project" value="InterPro"/>
</dbReference>
<reference evidence="3 4" key="1">
    <citation type="journal article" date="2012" name="J. Bacteriol.">
        <title>Genome Sequence of the Filamentous Bacterium Fibrisoma limi BUZ 3T.</title>
        <authorList>
            <person name="Filippini M."/>
            <person name="Qi W."/>
            <person name="Jaenicke S."/>
            <person name="Goesmann A."/>
            <person name="Smits T.H."/>
            <person name="Bagheri H.C."/>
        </authorList>
    </citation>
    <scope>NUCLEOTIDE SEQUENCE [LARGE SCALE GENOMIC DNA]</scope>
    <source>
        <strain evidence="4">BUZ 3T</strain>
    </source>
</reference>
<organism evidence="3 4">
    <name type="scientific">Fibrisoma limi BUZ 3</name>
    <dbReference type="NCBI Taxonomy" id="1185876"/>
    <lineage>
        <taxon>Bacteria</taxon>
        <taxon>Pseudomonadati</taxon>
        <taxon>Bacteroidota</taxon>
        <taxon>Cytophagia</taxon>
        <taxon>Cytophagales</taxon>
        <taxon>Spirosomataceae</taxon>
        <taxon>Fibrisoma</taxon>
    </lineage>
</organism>
<accession>I2GCL5</accession>